<dbReference type="InterPro" id="IPR046531">
    <property type="entry name" value="DUF6596"/>
</dbReference>
<dbReference type="Gene3D" id="1.10.1740.10">
    <property type="match status" value="1"/>
</dbReference>
<evidence type="ECO:0000259" key="3">
    <source>
        <dbReference type="Pfam" id="PF20239"/>
    </source>
</evidence>
<dbReference type="Pfam" id="PF08281">
    <property type="entry name" value="Sigma70_r4_2"/>
    <property type="match status" value="1"/>
</dbReference>
<sequence length="417" mass="47216">MDLYDEYWSMKTECNDLNSLYRDHSRRVQATLIRLLGDFELAEEAMQDAFVAAVQQWPVNGTPDNPQAWLIRTGYHCGVNQIRQRSTARRRAHLLLPAEETLDLEPATIQDDALRLLFTCCHPSLNMEARVALTLREMCGLTTEQVASALLMKPTTLAQRIVRAKRKIRDARIPYAVPDSEALPERLPDVLQVIYLVFNEGYSRSMGSQIVDVSLTKVAMRLGEALARLLPSGEVFGLMALMRLNDARRDARQDSAGDLVTLDEQNRDLWHQEDIRSGIEWLEQALALTPTGYYTLQASIAAEHSQASSAEQTDWGRIVRLYNALCRHNASPILALNRAVAIAMNGALATGLQLLDELVHHPQMSRYHLLYAAQADLLRRQGQYDAARSAYQQALMLTTLDPEKRFLRRQLSELKQH</sequence>
<evidence type="ECO:0000313" key="5">
    <source>
        <dbReference type="Proteomes" id="UP000502259"/>
    </source>
</evidence>
<dbReference type="Gene3D" id="1.25.40.10">
    <property type="entry name" value="Tetratricopeptide repeat domain"/>
    <property type="match status" value="1"/>
</dbReference>
<dbReference type="AlphaFoldDB" id="A0A6F8TYU1"/>
<dbReference type="Pfam" id="PF04542">
    <property type="entry name" value="Sigma70_r2"/>
    <property type="match status" value="1"/>
</dbReference>
<dbReference type="GO" id="GO:0016987">
    <property type="term" value="F:sigma factor activity"/>
    <property type="evidence" value="ECO:0007669"/>
    <property type="project" value="InterPro"/>
</dbReference>
<accession>A0A6F8TYU1</accession>
<dbReference type="InterPro" id="IPR011990">
    <property type="entry name" value="TPR-like_helical_dom_sf"/>
</dbReference>
<dbReference type="GO" id="GO:0000428">
    <property type="term" value="C:DNA-directed RNA polymerase complex"/>
    <property type="evidence" value="ECO:0007669"/>
    <property type="project" value="UniProtKB-KW"/>
</dbReference>
<dbReference type="PANTHER" id="PTHR47756">
    <property type="entry name" value="BLL6612 PROTEIN-RELATED"/>
    <property type="match status" value="1"/>
</dbReference>
<evidence type="ECO:0000313" key="4">
    <source>
        <dbReference type="EMBL" id="BCB06352.1"/>
    </source>
</evidence>
<dbReference type="EMBL" id="AP022843">
    <property type="protein sequence ID" value="BCB06352.1"/>
    <property type="molecule type" value="Genomic_DNA"/>
</dbReference>
<protein>
    <submittedName>
        <fullName evidence="4">DNA-directed RNA polymerase sigma-70 factor</fullName>
    </submittedName>
</protein>
<evidence type="ECO:0000259" key="2">
    <source>
        <dbReference type="Pfam" id="PF08281"/>
    </source>
</evidence>
<dbReference type="PANTHER" id="PTHR47756:SF2">
    <property type="entry name" value="BLL6612 PROTEIN"/>
    <property type="match status" value="1"/>
</dbReference>
<dbReference type="SUPFAM" id="SSF88659">
    <property type="entry name" value="Sigma3 and sigma4 domains of RNA polymerase sigma factors"/>
    <property type="match status" value="1"/>
</dbReference>
<dbReference type="InterPro" id="IPR007627">
    <property type="entry name" value="RNA_pol_sigma70_r2"/>
</dbReference>
<dbReference type="InterPro" id="IPR013249">
    <property type="entry name" value="RNA_pol_sigma70_r4_t2"/>
</dbReference>
<organism evidence="4 5">
    <name type="scientific">Halomonas hydrothermalis</name>
    <dbReference type="NCBI Taxonomy" id="115561"/>
    <lineage>
        <taxon>Bacteria</taxon>
        <taxon>Pseudomonadati</taxon>
        <taxon>Pseudomonadota</taxon>
        <taxon>Gammaproteobacteria</taxon>
        <taxon>Oceanospirillales</taxon>
        <taxon>Halomonadaceae</taxon>
        <taxon>Halomonas</taxon>
    </lineage>
</organism>
<evidence type="ECO:0000259" key="1">
    <source>
        <dbReference type="Pfam" id="PF04542"/>
    </source>
</evidence>
<feature type="domain" description="RNA polymerase sigma factor 70 region 4 type 2" evidence="2">
    <location>
        <begin position="117"/>
        <end position="168"/>
    </location>
</feature>
<feature type="domain" description="RNA polymerase sigma-70 region 2" evidence="1">
    <location>
        <begin position="20"/>
        <end position="86"/>
    </location>
</feature>
<keyword evidence="4" id="KW-0240">DNA-directed RNA polymerase</keyword>
<dbReference type="Gene3D" id="1.10.10.10">
    <property type="entry name" value="Winged helix-like DNA-binding domain superfamily/Winged helix DNA-binding domain"/>
    <property type="match status" value="1"/>
</dbReference>
<dbReference type="InterPro" id="IPR013325">
    <property type="entry name" value="RNA_pol_sigma_r2"/>
</dbReference>
<dbReference type="SUPFAM" id="SSF48452">
    <property type="entry name" value="TPR-like"/>
    <property type="match status" value="1"/>
</dbReference>
<dbReference type="InterPro" id="IPR036388">
    <property type="entry name" value="WH-like_DNA-bd_sf"/>
</dbReference>
<dbReference type="Proteomes" id="UP000502259">
    <property type="component" value="Chromosome"/>
</dbReference>
<dbReference type="SUPFAM" id="SSF88946">
    <property type="entry name" value="Sigma2 domain of RNA polymerase sigma factors"/>
    <property type="match status" value="1"/>
</dbReference>
<dbReference type="InterPro" id="IPR013324">
    <property type="entry name" value="RNA_pol_sigma_r3/r4-like"/>
</dbReference>
<dbReference type="GO" id="GO:0006352">
    <property type="term" value="P:DNA-templated transcription initiation"/>
    <property type="evidence" value="ECO:0007669"/>
    <property type="project" value="InterPro"/>
</dbReference>
<reference evidence="4 5" key="1">
    <citation type="submission" date="2020-03" db="EMBL/GenBank/DDBJ databases">
        <title>Complete Genome Sequence of Halomonas hydrothermalis Strain Slthf2, Halophilic Bacterium Isolated from Deep-Sea Hydrothermal-Vent Environments.</title>
        <authorList>
            <person name="Takeyama N."/>
            <person name="Huang M."/>
            <person name="Sato K."/>
            <person name="Galipon J."/>
            <person name="Arakawa K."/>
        </authorList>
    </citation>
    <scope>NUCLEOTIDE SEQUENCE [LARGE SCALE GENOMIC DNA]</scope>
    <source>
        <strain evidence="4 5">Slthf2</strain>
    </source>
</reference>
<dbReference type="Pfam" id="PF20239">
    <property type="entry name" value="DUF6596"/>
    <property type="match status" value="1"/>
</dbReference>
<feature type="domain" description="DUF6596" evidence="3">
    <location>
        <begin position="186"/>
        <end position="285"/>
    </location>
</feature>
<gene>
    <name evidence="4" type="ORF">HHSLTHF2_02420</name>
</gene>
<name>A0A6F8TYU1_9GAMM</name>
<keyword evidence="5" id="KW-1185">Reference proteome</keyword>
<keyword evidence="4" id="KW-0804">Transcription</keyword>
<dbReference type="GO" id="GO:0003677">
    <property type="term" value="F:DNA binding"/>
    <property type="evidence" value="ECO:0007669"/>
    <property type="project" value="InterPro"/>
</dbReference>
<proteinExistence type="predicted"/>